<dbReference type="OMA" id="QRRAWEW"/>
<reference evidence="1 2" key="1">
    <citation type="submission" date="2013-09" db="EMBL/GenBank/DDBJ databases">
        <title>Corchorus capsularis genome sequencing.</title>
        <authorList>
            <person name="Alam M."/>
            <person name="Haque M.S."/>
            <person name="Islam M.S."/>
            <person name="Emdad E.M."/>
            <person name="Islam M.M."/>
            <person name="Ahmed B."/>
            <person name="Halim A."/>
            <person name="Hossen Q.M.M."/>
            <person name="Hossain M.Z."/>
            <person name="Ahmed R."/>
            <person name="Khan M.M."/>
            <person name="Islam R."/>
            <person name="Rashid M.M."/>
            <person name="Khan S.A."/>
            <person name="Rahman M.S."/>
            <person name="Alam M."/>
        </authorList>
    </citation>
    <scope>NUCLEOTIDE SEQUENCE [LARGE SCALE GENOMIC DNA]</scope>
    <source>
        <strain evidence="2">cv. CVL-1</strain>
        <tissue evidence="1">Whole seedling</tissue>
    </source>
</reference>
<dbReference type="InterPro" id="IPR019587">
    <property type="entry name" value="Polyketide_cyclase/dehydratase"/>
</dbReference>
<dbReference type="EMBL" id="AWWV01007486">
    <property type="protein sequence ID" value="OMO96212.1"/>
    <property type="molecule type" value="Genomic_DNA"/>
</dbReference>
<dbReference type="PANTHER" id="PTHR33789">
    <property type="entry name" value="LACHRYMATORY-FACTOR SYNTHASE"/>
    <property type="match status" value="1"/>
</dbReference>
<dbReference type="Pfam" id="PF10604">
    <property type="entry name" value="Polyketide_cyc2"/>
    <property type="match status" value="1"/>
</dbReference>
<dbReference type="Gramene" id="OMO96212">
    <property type="protein sequence ID" value="OMO96212"/>
    <property type="gene ID" value="CCACVL1_05042"/>
</dbReference>
<dbReference type="InterPro" id="IPR053249">
    <property type="entry name" value="LFS"/>
</dbReference>
<name>A0A1R3JMW1_COCAP</name>
<dbReference type="FunFam" id="3.30.530.20:FF:000064">
    <property type="entry name" value="Lachrymatory-factor synthase"/>
    <property type="match status" value="1"/>
</dbReference>
<dbReference type="OrthoDB" id="1928994at2759"/>
<organism evidence="1 2">
    <name type="scientific">Corchorus capsularis</name>
    <name type="common">Jute</name>
    <dbReference type="NCBI Taxonomy" id="210143"/>
    <lineage>
        <taxon>Eukaryota</taxon>
        <taxon>Viridiplantae</taxon>
        <taxon>Streptophyta</taxon>
        <taxon>Embryophyta</taxon>
        <taxon>Tracheophyta</taxon>
        <taxon>Spermatophyta</taxon>
        <taxon>Magnoliopsida</taxon>
        <taxon>eudicotyledons</taxon>
        <taxon>Gunneridae</taxon>
        <taxon>Pentapetalae</taxon>
        <taxon>rosids</taxon>
        <taxon>malvids</taxon>
        <taxon>Malvales</taxon>
        <taxon>Malvaceae</taxon>
        <taxon>Grewioideae</taxon>
        <taxon>Apeibeae</taxon>
        <taxon>Corchorus</taxon>
    </lineage>
</organism>
<evidence type="ECO:0000313" key="2">
    <source>
        <dbReference type="Proteomes" id="UP000188268"/>
    </source>
</evidence>
<sequence>MEQNENSQPSPKWEAKVSARLKKSSADQVWPVYTDFFNFDKWFPGLATCYGDHGTNGEPGCIRYVSGFSISSQKGSGGADKGSLRWAKERLIALDHGERRLSYEIVDGNIGFNSYVATVKIVPAGAYHHDDHDDGQGQDGCVIEWSFTVDPVEGLKLDDMKNKFEVGLQGVVKRIEDANLSSN</sequence>
<accession>A0A1R3JMW1</accession>
<dbReference type="InterPro" id="IPR023393">
    <property type="entry name" value="START-like_dom_sf"/>
</dbReference>
<dbReference type="CDD" id="cd07821">
    <property type="entry name" value="PYR_PYL_RCAR_like"/>
    <property type="match status" value="1"/>
</dbReference>
<dbReference type="Gene3D" id="3.30.530.20">
    <property type="match status" value="1"/>
</dbReference>
<gene>
    <name evidence="1" type="ORF">CCACVL1_05042</name>
</gene>
<dbReference type="GO" id="GO:0004864">
    <property type="term" value="F:protein phosphatase inhibitor activity"/>
    <property type="evidence" value="ECO:0007669"/>
    <property type="project" value="UniProtKB-ARBA"/>
</dbReference>
<dbReference type="SUPFAM" id="SSF55961">
    <property type="entry name" value="Bet v1-like"/>
    <property type="match status" value="1"/>
</dbReference>
<protein>
    <submittedName>
        <fullName evidence="1">Polyketide cyclase/dehydrase</fullName>
    </submittedName>
</protein>
<dbReference type="AlphaFoldDB" id="A0A1R3JMW1"/>
<evidence type="ECO:0000313" key="1">
    <source>
        <dbReference type="EMBL" id="OMO96212.1"/>
    </source>
</evidence>
<dbReference type="PANTHER" id="PTHR33789:SF15">
    <property type="entry name" value="LACHRYMATORY-FACTOR SYNTHASE"/>
    <property type="match status" value="1"/>
</dbReference>
<dbReference type="STRING" id="210143.A0A1R3JMW1"/>
<comment type="caution">
    <text evidence="1">The sequence shown here is derived from an EMBL/GenBank/DDBJ whole genome shotgun (WGS) entry which is preliminary data.</text>
</comment>
<keyword evidence="2" id="KW-1185">Reference proteome</keyword>
<proteinExistence type="predicted"/>
<dbReference type="Proteomes" id="UP000188268">
    <property type="component" value="Unassembled WGS sequence"/>
</dbReference>